<evidence type="ECO:0000256" key="5">
    <source>
        <dbReference type="PROSITE-ProRule" id="PRU00175"/>
    </source>
</evidence>
<accession>A0ABR0KFP7</accession>
<sequence>MATVEVAVENPIIAPKELPASPAVEADKLLPSDILQDTAIDDDDDCVICYQTLYRPAKTECGHSACESCMLHWTLMAMDVKPEDQQLSVTLSVDGMKFKCPTCRTYTSAKLDAQRDNLLQAKYPEDYASRLAELGSSDAGPQDEYATQTMVLMTGNSHRKVPPSISPYTGMTRTHEWTFFVQSSRQDLIEQVDVILHPTFRQDRLVVLRQPPFTTTHLGWGYFTIFAGITLKEGWEWVDEERVVDSDAPKGRVRDRLPLEWLLDFGGSGSQRNRLVKFKKVERNQEKEKTVEVQDDDDLDLGPLAELMSAAEIAQLREVRRLKNAREQHAR</sequence>
<dbReference type="PROSITE" id="PS50089">
    <property type="entry name" value="ZF_RING_2"/>
    <property type="match status" value="1"/>
</dbReference>
<evidence type="ECO:0000259" key="7">
    <source>
        <dbReference type="PROSITE" id="PS50089"/>
    </source>
</evidence>
<evidence type="ECO:0008006" key="11">
    <source>
        <dbReference type="Google" id="ProtNLM"/>
    </source>
</evidence>
<dbReference type="Pfam" id="PF13445">
    <property type="entry name" value="zf-RING_UBOX"/>
    <property type="match status" value="1"/>
</dbReference>
<feature type="domain" description="YEATS" evidence="8">
    <location>
        <begin position="142"/>
        <end position="331"/>
    </location>
</feature>
<comment type="subcellular location">
    <subcellularLocation>
        <location evidence="6">Nucleus</location>
    </subcellularLocation>
</comment>
<organism evidence="9 10">
    <name type="scientific">Lithohypha guttulata</name>
    <dbReference type="NCBI Taxonomy" id="1690604"/>
    <lineage>
        <taxon>Eukaryota</taxon>
        <taxon>Fungi</taxon>
        <taxon>Dikarya</taxon>
        <taxon>Ascomycota</taxon>
        <taxon>Pezizomycotina</taxon>
        <taxon>Eurotiomycetes</taxon>
        <taxon>Chaetothyriomycetidae</taxon>
        <taxon>Chaetothyriales</taxon>
        <taxon>Trichomeriaceae</taxon>
        <taxon>Lithohypha</taxon>
    </lineage>
</organism>
<protein>
    <recommendedName>
        <fullName evidence="11">RING-type domain-containing protein</fullName>
    </recommendedName>
</protein>
<dbReference type="SUPFAM" id="SSF57850">
    <property type="entry name" value="RING/U-box"/>
    <property type="match status" value="1"/>
</dbReference>
<dbReference type="Pfam" id="PF03366">
    <property type="entry name" value="YEATS"/>
    <property type="match status" value="1"/>
</dbReference>
<reference evidence="9 10" key="1">
    <citation type="submission" date="2023-08" db="EMBL/GenBank/DDBJ databases">
        <title>Black Yeasts Isolated from many extreme environments.</title>
        <authorList>
            <person name="Coleine C."/>
            <person name="Stajich J.E."/>
            <person name="Selbmann L."/>
        </authorList>
    </citation>
    <scope>NUCLEOTIDE SEQUENCE [LARGE SCALE GENOMIC DNA]</scope>
    <source>
        <strain evidence="9 10">CCFEE 5885</strain>
    </source>
</reference>
<dbReference type="InterPro" id="IPR038704">
    <property type="entry name" value="YEAST_sf"/>
</dbReference>
<evidence type="ECO:0000313" key="10">
    <source>
        <dbReference type="Proteomes" id="UP001345013"/>
    </source>
</evidence>
<keyword evidence="4 6" id="KW-0539">Nucleus</keyword>
<gene>
    <name evidence="9" type="ORF">LTR24_003194</name>
</gene>
<dbReference type="EMBL" id="JAVRRG010000029">
    <property type="protein sequence ID" value="KAK5095227.1"/>
    <property type="molecule type" value="Genomic_DNA"/>
</dbReference>
<comment type="caution">
    <text evidence="9">The sequence shown here is derived from an EMBL/GenBank/DDBJ whole genome shotgun (WGS) entry which is preliminary data.</text>
</comment>
<evidence type="ECO:0000256" key="4">
    <source>
        <dbReference type="ARBA" id="ARBA00023242"/>
    </source>
</evidence>
<dbReference type="InterPro" id="IPR001841">
    <property type="entry name" value="Znf_RING"/>
</dbReference>
<keyword evidence="3" id="KW-0862">Zinc</keyword>
<evidence type="ECO:0000313" key="9">
    <source>
        <dbReference type="EMBL" id="KAK5095227.1"/>
    </source>
</evidence>
<dbReference type="InterPro" id="IPR013083">
    <property type="entry name" value="Znf_RING/FYVE/PHD"/>
</dbReference>
<evidence type="ECO:0000256" key="2">
    <source>
        <dbReference type="ARBA" id="ARBA00022771"/>
    </source>
</evidence>
<keyword evidence="1" id="KW-0479">Metal-binding</keyword>
<dbReference type="InterPro" id="IPR055129">
    <property type="entry name" value="YEATS_dom"/>
</dbReference>
<evidence type="ECO:0000259" key="8">
    <source>
        <dbReference type="PROSITE" id="PS51037"/>
    </source>
</evidence>
<dbReference type="Proteomes" id="UP001345013">
    <property type="component" value="Unassembled WGS sequence"/>
</dbReference>
<dbReference type="InterPro" id="IPR027370">
    <property type="entry name" value="Znf-RING_euk"/>
</dbReference>
<feature type="domain" description="RING-type" evidence="7">
    <location>
        <begin position="46"/>
        <end position="104"/>
    </location>
</feature>
<dbReference type="SMART" id="SM00184">
    <property type="entry name" value="RING"/>
    <property type="match status" value="1"/>
</dbReference>
<evidence type="ECO:0000256" key="3">
    <source>
        <dbReference type="ARBA" id="ARBA00022833"/>
    </source>
</evidence>
<proteinExistence type="predicted"/>
<evidence type="ECO:0000256" key="6">
    <source>
        <dbReference type="PROSITE-ProRule" id="PRU00376"/>
    </source>
</evidence>
<keyword evidence="2 5" id="KW-0863">Zinc-finger</keyword>
<evidence type="ECO:0000256" key="1">
    <source>
        <dbReference type="ARBA" id="ARBA00022723"/>
    </source>
</evidence>
<dbReference type="Gene3D" id="3.30.40.10">
    <property type="entry name" value="Zinc/RING finger domain, C3HC4 (zinc finger)"/>
    <property type="match status" value="1"/>
</dbReference>
<keyword evidence="10" id="KW-1185">Reference proteome</keyword>
<dbReference type="Gene3D" id="2.60.40.1970">
    <property type="entry name" value="YEATS domain"/>
    <property type="match status" value="1"/>
</dbReference>
<dbReference type="PROSITE" id="PS51037">
    <property type="entry name" value="YEATS"/>
    <property type="match status" value="1"/>
</dbReference>
<name>A0ABR0KFP7_9EURO</name>